<dbReference type="Proteomes" id="UP000504610">
    <property type="component" value="Chromosome 3"/>
</dbReference>
<dbReference type="AlphaFoldDB" id="A0A9W3DDX9"/>
<keyword evidence="1" id="KW-0175">Coiled coil</keyword>
<dbReference type="OrthoDB" id="1092793at2759"/>
<reference evidence="4" key="2">
    <citation type="submission" date="2025-08" db="UniProtKB">
        <authorList>
            <consortium name="RefSeq"/>
        </authorList>
    </citation>
    <scope>IDENTIFICATION</scope>
    <source>
        <tissue evidence="4">Leaf</tissue>
    </source>
</reference>
<accession>A0A9W3DDX9</accession>
<evidence type="ECO:0000256" key="2">
    <source>
        <dbReference type="SAM" id="MobiDB-lite"/>
    </source>
</evidence>
<reference evidence="3" key="1">
    <citation type="journal article" date="2019" name="Database">
        <title>The radish genome database (RadishGD): an integrated information resource for radish genomics.</title>
        <authorList>
            <person name="Yu H.J."/>
            <person name="Baek S."/>
            <person name="Lee Y.J."/>
            <person name="Cho A."/>
            <person name="Mun J.H."/>
        </authorList>
    </citation>
    <scope>NUCLEOTIDE SEQUENCE [LARGE SCALE GENOMIC DNA]</scope>
    <source>
        <strain evidence="3">cv. WK10039</strain>
    </source>
</reference>
<name>A0A9W3DDX9_RAPSA</name>
<dbReference type="KEGG" id="rsz:108836753"/>
<dbReference type="RefSeq" id="XP_056861938.1">
    <property type="nucleotide sequence ID" value="XM_057005958.1"/>
</dbReference>
<evidence type="ECO:0000256" key="1">
    <source>
        <dbReference type="SAM" id="Coils"/>
    </source>
</evidence>
<proteinExistence type="predicted"/>
<feature type="region of interest" description="Disordered" evidence="2">
    <location>
        <begin position="258"/>
        <end position="348"/>
    </location>
</feature>
<evidence type="ECO:0000313" key="3">
    <source>
        <dbReference type="Proteomes" id="UP000504610"/>
    </source>
</evidence>
<protein>
    <submittedName>
        <fullName evidence="4">Uncharacterized protein LOC108836753</fullName>
    </submittedName>
</protein>
<evidence type="ECO:0000313" key="4">
    <source>
        <dbReference type="RefSeq" id="XP_056861938.1"/>
    </source>
</evidence>
<feature type="coiled-coil region" evidence="1">
    <location>
        <begin position="39"/>
        <end position="105"/>
    </location>
</feature>
<sequence length="348" mass="38270">MQSEASMNVMVAAYEGELRRTVIQLSAAEKLARARDAAIDRVRGELKEAQDKALEEKEILPGQFEKLEAMLKSSQSTRKKLREENAALKERMASLEEERTAEGKRLRDSRIREVTQERIRVLSAMITKANVRFNNIRDRESRRGEFDIVRNLHGQAMGTKNCLEMILNSGAQLTQEHVDMFAEQERQYSDAVSRLRVEPIPETDLSLSPLILPSQYVDEDALASLDLFGSNMSAINAETVACLQRSDHGADLLVVTTDGTDQSGKVPPLLEESALPETNLEDDPALVISDGSSSEEEGEIGDSPSPLLVNQGEELGETTKVTEAAACAESSKAKDATALGARPEDREG</sequence>
<dbReference type="GeneID" id="108836753"/>
<keyword evidence="3" id="KW-1185">Reference proteome</keyword>
<gene>
    <name evidence="4" type="primary">LOC108836753</name>
</gene>
<organism evidence="3 4">
    <name type="scientific">Raphanus sativus</name>
    <name type="common">Radish</name>
    <name type="synonym">Raphanus raphanistrum var. sativus</name>
    <dbReference type="NCBI Taxonomy" id="3726"/>
    <lineage>
        <taxon>Eukaryota</taxon>
        <taxon>Viridiplantae</taxon>
        <taxon>Streptophyta</taxon>
        <taxon>Embryophyta</taxon>
        <taxon>Tracheophyta</taxon>
        <taxon>Spermatophyta</taxon>
        <taxon>Magnoliopsida</taxon>
        <taxon>eudicotyledons</taxon>
        <taxon>Gunneridae</taxon>
        <taxon>Pentapetalae</taxon>
        <taxon>rosids</taxon>
        <taxon>malvids</taxon>
        <taxon>Brassicales</taxon>
        <taxon>Brassicaceae</taxon>
        <taxon>Brassiceae</taxon>
        <taxon>Raphanus</taxon>
    </lineage>
</organism>